<gene>
    <name evidence="2" type="ORF">LCGC14_1058410</name>
</gene>
<dbReference type="InterPro" id="IPR051703">
    <property type="entry name" value="NF-kappa-B_Signaling_Reg"/>
</dbReference>
<evidence type="ECO:0000259" key="1">
    <source>
        <dbReference type="Pfam" id="PF09588"/>
    </source>
</evidence>
<feature type="domain" description="YqaJ viral recombinase" evidence="1">
    <location>
        <begin position="12"/>
        <end position="140"/>
    </location>
</feature>
<accession>A0A0F9Q4U9</accession>
<dbReference type="InterPro" id="IPR011604">
    <property type="entry name" value="PDDEXK-like_dom_sf"/>
</dbReference>
<sequence length="142" mass="15795">MKIYDCIQNSEEWYQVRLGKVTASCFSKAIAGGQGKTRKTYMIDLATEILEGTQTVGHYDKNMEAGTLKEPLAREYYELITYCTVKEVGFVKRDDSVGCSPDGLVGDDGGFECKCPLGKTHTRYILEDKVPTAYKAQIQGCL</sequence>
<reference evidence="2" key="1">
    <citation type="journal article" date="2015" name="Nature">
        <title>Complex archaea that bridge the gap between prokaryotes and eukaryotes.</title>
        <authorList>
            <person name="Spang A."/>
            <person name="Saw J.H."/>
            <person name="Jorgensen S.L."/>
            <person name="Zaremba-Niedzwiedzka K."/>
            <person name="Martijn J."/>
            <person name="Lind A.E."/>
            <person name="van Eijk R."/>
            <person name="Schleper C."/>
            <person name="Guy L."/>
            <person name="Ettema T.J."/>
        </authorList>
    </citation>
    <scope>NUCLEOTIDE SEQUENCE</scope>
</reference>
<dbReference type="InterPro" id="IPR019080">
    <property type="entry name" value="YqaJ_viral_recombinase"/>
</dbReference>
<dbReference type="Pfam" id="PF09588">
    <property type="entry name" value="YqaJ"/>
    <property type="match status" value="1"/>
</dbReference>
<dbReference type="AlphaFoldDB" id="A0A0F9Q4U9"/>
<name>A0A0F9Q4U9_9ZZZZ</name>
<proteinExistence type="predicted"/>
<dbReference type="PANTHER" id="PTHR46609">
    <property type="entry name" value="EXONUCLEASE, PHAGE-TYPE/RECB, C-TERMINAL DOMAIN-CONTAINING PROTEIN"/>
    <property type="match status" value="1"/>
</dbReference>
<comment type="caution">
    <text evidence="2">The sequence shown here is derived from an EMBL/GenBank/DDBJ whole genome shotgun (WGS) entry which is preliminary data.</text>
</comment>
<dbReference type="EMBL" id="LAZR01004475">
    <property type="protein sequence ID" value="KKN08276.1"/>
    <property type="molecule type" value="Genomic_DNA"/>
</dbReference>
<feature type="non-terminal residue" evidence="2">
    <location>
        <position position="142"/>
    </location>
</feature>
<protein>
    <recommendedName>
        <fullName evidence="1">YqaJ viral recombinase domain-containing protein</fullName>
    </recommendedName>
</protein>
<dbReference type="InterPro" id="IPR011335">
    <property type="entry name" value="Restrct_endonuc-II-like"/>
</dbReference>
<dbReference type="SUPFAM" id="SSF52980">
    <property type="entry name" value="Restriction endonuclease-like"/>
    <property type="match status" value="1"/>
</dbReference>
<dbReference type="PANTHER" id="PTHR46609:SF6">
    <property type="entry name" value="EXONUCLEASE, PHAGE-TYPE_RECB, C-TERMINAL DOMAIN-CONTAINING PROTEIN-RELATED"/>
    <property type="match status" value="1"/>
</dbReference>
<organism evidence="2">
    <name type="scientific">marine sediment metagenome</name>
    <dbReference type="NCBI Taxonomy" id="412755"/>
    <lineage>
        <taxon>unclassified sequences</taxon>
        <taxon>metagenomes</taxon>
        <taxon>ecological metagenomes</taxon>
    </lineage>
</organism>
<evidence type="ECO:0000313" key="2">
    <source>
        <dbReference type="EMBL" id="KKN08276.1"/>
    </source>
</evidence>
<dbReference type="Gene3D" id="3.90.320.10">
    <property type="match status" value="1"/>
</dbReference>